<evidence type="ECO:0000256" key="1">
    <source>
        <dbReference type="SAM" id="Coils"/>
    </source>
</evidence>
<comment type="caution">
    <text evidence="2">The sequence shown here is derived from an EMBL/GenBank/DDBJ whole genome shotgun (WGS) entry which is preliminary data.</text>
</comment>
<proteinExistence type="predicted"/>
<dbReference type="Gene3D" id="1.10.287.1490">
    <property type="match status" value="1"/>
</dbReference>
<dbReference type="EMBL" id="LAZR01000994">
    <property type="protein sequence ID" value="KKN52997.1"/>
    <property type="molecule type" value="Genomic_DNA"/>
</dbReference>
<feature type="coiled-coil region" evidence="1">
    <location>
        <begin position="375"/>
        <end position="440"/>
    </location>
</feature>
<dbReference type="AlphaFoldDB" id="A0A0F9RSZ8"/>
<reference evidence="2" key="1">
    <citation type="journal article" date="2015" name="Nature">
        <title>Complex archaea that bridge the gap between prokaryotes and eukaryotes.</title>
        <authorList>
            <person name="Spang A."/>
            <person name="Saw J.H."/>
            <person name="Jorgensen S.L."/>
            <person name="Zaremba-Niedzwiedzka K."/>
            <person name="Martijn J."/>
            <person name="Lind A.E."/>
            <person name="van Eijk R."/>
            <person name="Schleper C."/>
            <person name="Guy L."/>
            <person name="Ettema T.J."/>
        </authorList>
    </citation>
    <scope>NUCLEOTIDE SEQUENCE</scope>
</reference>
<gene>
    <name evidence="2" type="ORF">LCGC14_0606860</name>
</gene>
<feature type="coiled-coil region" evidence="1">
    <location>
        <begin position="202"/>
        <end position="240"/>
    </location>
</feature>
<feature type="coiled-coil region" evidence="1">
    <location>
        <begin position="265"/>
        <end position="308"/>
    </location>
</feature>
<name>A0A0F9RSZ8_9ZZZZ</name>
<organism evidence="2">
    <name type="scientific">marine sediment metagenome</name>
    <dbReference type="NCBI Taxonomy" id="412755"/>
    <lineage>
        <taxon>unclassified sequences</taxon>
        <taxon>metagenomes</taxon>
        <taxon>ecological metagenomes</taxon>
    </lineage>
</organism>
<keyword evidence="1" id="KW-0175">Coiled coil</keyword>
<protein>
    <submittedName>
        <fullName evidence="2">Uncharacterized protein</fullName>
    </submittedName>
</protein>
<evidence type="ECO:0000313" key="2">
    <source>
        <dbReference type="EMBL" id="KKN52997.1"/>
    </source>
</evidence>
<accession>A0A0F9RSZ8</accession>
<sequence>MEKEQIEYVKTLVEDSGYKIPVFTKDRINDILLQAKDIKSTKLVLDKIKITPEENSLLKPETLDFIHEDGNMITFVKGESSTGKTSIFDKISHFFLIPKKRKSIIKNEQTTLHLYFSRSNGSLIYITFGSIKTNKFEIRLKKNKDVLEYSKVENSEKFLSNNNIFRELNCMHFIREISGDSFFKKYFSTKSDLKPLFRSTWLNEILDEIRIYEKDLAESLKKANNLKEGQDDTLNSIENDKKNKQNHSTFLKFLVDSEKILVELYDRVEERKNEAHIDKEKHEELRKLKKKRNKLRKELQILEDFKNKNLKSKMDVYIDQNLFKCNICENYLSHNTLKKRIKEKYCWNCGKFEKNYDLAIDSLEVPEFDSIIKEIDNLKAQLRQSKIIIQEIEATIPKIEEIIKEYDKKIVKELTYYSEKSELLDEIEAAKGNINKIGDELRGISRIEERIKRQKGPCIKEISDIQESIKKIEEFKISITSINDKSIDKIISEILKYANQFLINIFQRDDIGKIYFHPENKKLALSITYEDDESEIKKKIHWCYETTTSLAQGYNRKIDLALAFALLKANRTNNLTSFSNFFLIDGLETFNSQELTRFLNDLGSLKDIRFFIFVNEIPKDLKQELYNVKELSRNKRITKDESLDLSTQKKMFEFMS</sequence>